<dbReference type="EMBL" id="MVGT01000427">
    <property type="protein sequence ID" value="OVA18783.1"/>
    <property type="molecule type" value="Genomic_DNA"/>
</dbReference>
<proteinExistence type="predicted"/>
<name>A0A200R7Y2_MACCD</name>
<dbReference type="OMA" id="VFVFPDC"/>
<dbReference type="OrthoDB" id="1719468at2759"/>
<evidence type="ECO:0000313" key="2">
    <source>
        <dbReference type="EMBL" id="OVA18783.1"/>
    </source>
</evidence>
<evidence type="ECO:0000313" key="3">
    <source>
        <dbReference type="Proteomes" id="UP000195402"/>
    </source>
</evidence>
<gene>
    <name evidence="2" type="ORF">BVC80_1413g10</name>
</gene>
<evidence type="ECO:0000256" key="1">
    <source>
        <dbReference type="SAM" id="MobiDB-lite"/>
    </source>
</evidence>
<feature type="region of interest" description="Disordered" evidence="1">
    <location>
        <begin position="64"/>
        <end position="105"/>
    </location>
</feature>
<dbReference type="Proteomes" id="UP000195402">
    <property type="component" value="Unassembled WGS sequence"/>
</dbReference>
<keyword evidence="3" id="KW-1185">Reference proteome</keyword>
<organism evidence="2 3">
    <name type="scientific">Macleaya cordata</name>
    <name type="common">Five-seeded plume-poppy</name>
    <name type="synonym">Bocconia cordata</name>
    <dbReference type="NCBI Taxonomy" id="56857"/>
    <lineage>
        <taxon>Eukaryota</taxon>
        <taxon>Viridiplantae</taxon>
        <taxon>Streptophyta</taxon>
        <taxon>Embryophyta</taxon>
        <taxon>Tracheophyta</taxon>
        <taxon>Spermatophyta</taxon>
        <taxon>Magnoliopsida</taxon>
        <taxon>Ranunculales</taxon>
        <taxon>Papaveraceae</taxon>
        <taxon>Papaveroideae</taxon>
        <taxon>Macleaya</taxon>
    </lineage>
</organism>
<sequence>MSSGSGLRGLRKKPFPHYESLCDIFLQDRANGKDAGTPADEEEEIEADANDNFNLDGDGLNGLDGFFDGDNDTDATLTNEHTPSHANSTTRVTESGKKKRRRQSDGFVSSMGNIAGAFNKFVDGTMGLMDKMATALTYNQENETATRVVEELTKLDALNVHQMLNAANIINSDSSKSALFLALKPEIRLFWVYKLLNHEG</sequence>
<protein>
    <submittedName>
        <fullName evidence="2">Uncharacterized protein</fullName>
    </submittedName>
</protein>
<feature type="compositionally biased region" description="Polar residues" evidence="1">
    <location>
        <begin position="77"/>
        <end position="93"/>
    </location>
</feature>
<dbReference type="PANTHER" id="PTHR46250">
    <property type="entry name" value="MYB/SANT-LIKE DNA-BINDING DOMAIN PROTEIN-RELATED"/>
    <property type="match status" value="1"/>
</dbReference>
<reference evidence="2 3" key="1">
    <citation type="journal article" date="2017" name="Mol. Plant">
        <title>The Genome of Medicinal Plant Macleaya cordata Provides New Insights into Benzylisoquinoline Alkaloids Metabolism.</title>
        <authorList>
            <person name="Liu X."/>
            <person name="Liu Y."/>
            <person name="Huang P."/>
            <person name="Ma Y."/>
            <person name="Qing Z."/>
            <person name="Tang Q."/>
            <person name="Cao H."/>
            <person name="Cheng P."/>
            <person name="Zheng Y."/>
            <person name="Yuan Z."/>
            <person name="Zhou Y."/>
            <person name="Liu J."/>
            <person name="Tang Z."/>
            <person name="Zhuo Y."/>
            <person name="Zhang Y."/>
            <person name="Yu L."/>
            <person name="Huang J."/>
            <person name="Yang P."/>
            <person name="Peng Q."/>
            <person name="Zhang J."/>
            <person name="Jiang W."/>
            <person name="Zhang Z."/>
            <person name="Lin K."/>
            <person name="Ro D.K."/>
            <person name="Chen X."/>
            <person name="Xiong X."/>
            <person name="Shang Y."/>
            <person name="Huang S."/>
            <person name="Zeng J."/>
        </authorList>
    </citation>
    <scope>NUCLEOTIDE SEQUENCE [LARGE SCALE GENOMIC DNA]</scope>
    <source>
        <strain evidence="3">cv. BLH2017</strain>
        <tissue evidence="2">Root</tissue>
    </source>
</reference>
<accession>A0A200R7Y2</accession>
<dbReference type="AlphaFoldDB" id="A0A200R7Y2"/>
<dbReference type="STRING" id="56857.A0A200R7Y2"/>
<dbReference type="PANTHER" id="PTHR46250:SF15">
    <property type="entry name" value="OS01G0523800 PROTEIN"/>
    <property type="match status" value="1"/>
</dbReference>
<comment type="caution">
    <text evidence="2">The sequence shown here is derived from an EMBL/GenBank/DDBJ whole genome shotgun (WGS) entry which is preliminary data.</text>
</comment>
<dbReference type="InParanoid" id="A0A200R7Y2"/>